<dbReference type="PANTHER" id="PTHR33933">
    <property type="entry name" value="NUCLEOTIDYLTRANSFERASE"/>
    <property type="match status" value="1"/>
</dbReference>
<dbReference type="Gene3D" id="3.30.460.10">
    <property type="entry name" value="Beta Polymerase, domain 2"/>
    <property type="match status" value="1"/>
</dbReference>
<evidence type="ECO:0000313" key="3">
    <source>
        <dbReference type="Proteomes" id="UP000009071"/>
    </source>
</evidence>
<dbReference type="HOGENOM" id="CLU_130257_9_3_7"/>
<dbReference type="eggNOG" id="COG1708">
    <property type="taxonomic scope" value="Bacteria"/>
</dbReference>
<feature type="domain" description="Polymerase nucleotidyl transferase" evidence="1">
    <location>
        <begin position="10"/>
        <end position="72"/>
    </location>
</feature>
<accession>C4XRP8</accession>
<sequence length="104" mass="11537">MERAQIQSVADAIVRAFAPRRIILFGSHARGEAKPDSDIDLYVEMETDLRPPARAAAIAALFGLRTWSMDVLVHTPEEAARLSRQPASFLSRIQAEGVVLHERT</sequence>
<dbReference type="CDD" id="cd05403">
    <property type="entry name" value="NT_KNTase_like"/>
    <property type="match status" value="1"/>
</dbReference>
<evidence type="ECO:0000313" key="2">
    <source>
        <dbReference type="EMBL" id="BAH77964.1"/>
    </source>
</evidence>
<dbReference type="InterPro" id="IPR043519">
    <property type="entry name" value="NT_sf"/>
</dbReference>
<reference evidence="2 3" key="1">
    <citation type="journal article" date="2009" name="Genome Res.">
        <title>Whole genome sequence of Desulfovibrio magneticus strain RS-1 revealed common gene clusters in magnetotactic bacteria.</title>
        <authorList>
            <person name="Nakazawa H."/>
            <person name="Arakaki A."/>
            <person name="Narita-Yamada S."/>
            <person name="Yashiro I."/>
            <person name="Jinno K."/>
            <person name="Aoki N."/>
            <person name="Tsuruyama A."/>
            <person name="Okamura Y."/>
            <person name="Tanikawa S."/>
            <person name="Fujita N."/>
            <person name="Takeyama H."/>
            <person name="Matsunaga T."/>
        </authorList>
    </citation>
    <scope>NUCLEOTIDE SEQUENCE [LARGE SCALE GENOMIC DNA]</scope>
    <source>
        <strain evidence="3">ATCC 700980 / DSM 13731 / RS-1</strain>
    </source>
</reference>
<dbReference type="InterPro" id="IPR052548">
    <property type="entry name" value="Type_VII_TA_antitoxin"/>
</dbReference>
<dbReference type="SUPFAM" id="SSF81301">
    <property type="entry name" value="Nucleotidyltransferase"/>
    <property type="match status" value="1"/>
</dbReference>
<gene>
    <name evidence="2" type="ordered locus">DMR_44730</name>
</gene>
<dbReference type="PANTHER" id="PTHR33933:SF1">
    <property type="entry name" value="PROTEIN ADENYLYLTRANSFERASE MNTA-RELATED"/>
    <property type="match status" value="1"/>
</dbReference>
<dbReference type="Pfam" id="PF01909">
    <property type="entry name" value="NTP_transf_2"/>
    <property type="match status" value="1"/>
</dbReference>
<dbReference type="RefSeq" id="WP_015863081.1">
    <property type="nucleotide sequence ID" value="NC_012796.1"/>
</dbReference>
<dbReference type="OrthoDB" id="5419730at2"/>
<dbReference type="InterPro" id="IPR002934">
    <property type="entry name" value="Polymerase_NTP_transf_dom"/>
</dbReference>
<organism evidence="2 3">
    <name type="scientific">Solidesulfovibrio magneticus (strain ATCC 700980 / DSM 13731 / RS-1)</name>
    <name type="common">Desulfovibrio magneticus</name>
    <dbReference type="NCBI Taxonomy" id="573370"/>
    <lineage>
        <taxon>Bacteria</taxon>
        <taxon>Pseudomonadati</taxon>
        <taxon>Thermodesulfobacteriota</taxon>
        <taxon>Desulfovibrionia</taxon>
        <taxon>Desulfovibrionales</taxon>
        <taxon>Desulfovibrionaceae</taxon>
        <taxon>Solidesulfovibrio</taxon>
    </lineage>
</organism>
<dbReference type="STRING" id="573370.DMR_44730"/>
<keyword evidence="3" id="KW-1185">Reference proteome</keyword>
<dbReference type="Proteomes" id="UP000009071">
    <property type="component" value="Chromosome"/>
</dbReference>
<dbReference type="KEGG" id="dma:DMR_44730"/>
<proteinExistence type="predicted"/>
<dbReference type="EMBL" id="AP010904">
    <property type="protein sequence ID" value="BAH77964.1"/>
    <property type="molecule type" value="Genomic_DNA"/>
</dbReference>
<name>C4XRP8_SOLM1</name>
<dbReference type="GO" id="GO:0016779">
    <property type="term" value="F:nucleotidyltransferase activity"/>
    <property type="evidence" value="ECO:0007669"/>
    <property type="project" value="InterPro"/>
</dbReference>
<evidence type="ECO:0000259" key="1">
    <source>
        <dbReference type="Pfam" id="PF01909"/>
    </source>
</evidence>
<protein>
    <recommendedName>
        <fullName evidence="1">Polymerase nucleotidyl transferase domain-containing protein</fullName>
    </recommendedName>
</protein>
<dbReference type="AlphaFoldDB" id="C4XRP8"/>